<dbReference type="GO" id="GO:0003677">
    <property type="term" value="F:DNA binding"/>
    <property type="evidence" value="ECO:0007669"/>
    <property type="project" value="InterPro"/>
</dbReference>
<dbReference type="Proteomes" id="UP000034954">
    <property type="component" value="Unassembled WGS sequence"/>
</dbReference>
<proteinExistence type="predicted"/>
<protein>
    <submittedName>
        <fullName evidence="1">YdcE protein, chain A</fullName>
    </submittedName>
</protein>
<dbReference type="PANTHER" id="PTHR33988">
    <property type="entry name" value="ENDORIBONUCLEASE MAZF-RELATED"/>
    <property type="match status" value="1"/>
</dbReference>
<sequence length="79" mass="9156">MKRGDIYLVDFEPSVGAEIKKQRPALIISCNEANKHLKTVMAIPFSSKVERVFPFEVFVKKNDSRLDYDSKLKIPQMRL</sequence>
<evidence type="ECO:0000313" key="2">
    <source>
        <dbReference type="Proteomes" id="UP000034954"/>
    </source>
</evidence>
<dbReference type="InterPro" id="IPR011067">
    <property type="entry name" value="Plasmid_toxin/cell-grow_inhib"/>
</dbReference>
<dbReference type="InterPro" id="IPR003477">
    <property type="entry name" value="PemK-like"/>
</dbReference>
<gene>
    <name evidence="1" type="ORF">BROFUL_01340</name>
</gene>
<dbReference type="GO" id="GO:0016075">
    <property type="term" value="P:rRNA catabolic process"/>
    <property type="evidence" value="ECO:0007669"/>
    <property type="project" value="TreeGrafter"/>
</dbReference>
<dbReference type="AlphaFoldDB" id="A0A0M2UV64"/>
<evidence type="ECO:0000313" key="1">
    <source>
        <dbReference type="EMBL" id="KKO19948.1"/>
    </source>
</evidence>
<dbReference type="PIRSF" id="PIRSF033490">
    <property type="entry name" value="MazF"/>
    <property type="match status" value="1"/>
</dbReference>
<dbReference type="SUPFAM" id="SSF50118">
    <property type="entry name" value="Cell growth inhibitor/plasmid maintenance toxic component"/>
    <property type="match status" value="1"/>
</dbReference>
<dbReference type="EMBL" id="LAQJ01000139">
    <property type="protein sequence ID" value="KKO19948.1"/>
    <property type="molecule type" value="Genomic_DNA"/>
</dbReference>
<dbReference type="GO" id="GO:0006402">
    <property type="term" value="P:mRNA catabolic process"/>
    <property type="evidence" value="ECO:0007669"/>
    <property type="project" value="TreeGrafter"/>
</dbReference>
<name>A0A0M2UV64_9BACT</name>
<accession>A0A0M2UV64</accession>
<dbReference type="Pfam" id="PF02452">
    <property type="entry name" value="PemK_toxin"/>
    <property type="match status" value="1"/>
</dbReference>
<comment type="caution">
    <text evidence="1">The sequence shown here is derived from an EMBL/GenBank/DDBJ whole genome shotgun (WGS) entry which is preliminary data.</text>
</comment>
<dbReference type="GO" id="GO:0004521">
    <property type="term" value="F:RNA endonuclease activity"/>
    <property type="evidence" value="ECO:0007669"/>
    <property type="project" value="TreeGrafter"/>
</dbReference>
<organism evidence="1 2">
    <name type="scientific">Candidatus Brocadia fulgida</name>
    <dbReference type="NCBI Taxonomy" id="380242"/>
    <lineage>
        <taxon>Bacteria</taxon>
        <taxon>Pseudomonadati</taxon>
        <taxon>Planctomycetota</taxon>
        <taxon>Candidatus Brocadiia</taxon>
        <taxon>Candidatus Brocadiales</taxon>
        <taxon>Candidatus Brocadiaceae</taxon>
        <taxon>Candidatus Brocadia</taxon>
    </lineage>
</organism>
<keyword evidence="2" id="KW-1185">Reference proteome</keyword>
<reference evidence="1 2" key="1">
    <citation type="journal article" date="2013" name="BMC Microbiol.">
        <title>Identification of the type II cytochrome c maturation pathway in anammox bacteria by comparative genomics.</title>
        <authorList>
            <person name="Ferousi C."/>
            <person name="Speth D.R."/>
            <person name="Reimann J."/>
            <person name="Op den Camp H.J."/>
            <person name="Allen J.W."/>
            <person name="Keltjens J.T."/>
            <person name="Jetten M.S."/>
        </authorList>
    </citation>
    <scope>NUCLEOTIDE SEQUENCE [LARGE SCALE GENOMIC DNA]</scope>
    <source>
        <strain evidence="1">RU1</strain>
    </source>
</reference>
<dbReference type="Gene3D" id="2.30.30.110">
    <property type="match status" value="1"/>
</dbReference>
<dbReference type="PANTHER" id="PTHR33988:SF2">
    <property type="entry name" value="ENDORIBONUCLEASE MAZF"/>
    <property type="match status" value="1"/>
</dbReference>